<reference evidence="12" key="2">
    <citation type="submission" date="2025-09" db="UniProtKB">
        <authorList>
            <consortium name="Ensembl"/>
        </authorList>
    </citation>
    <scope>IDENTIFICATION</scope>
    <source>
        <strain evidence="12">Glennie</strain>
    </source>
</reference>
<keyword evidence="5" id="KW-0677">Repeat</keyword>
<dbReference type="GO" id="GO:0019731">
    <property type="term" value="P:antibacterial humoral response"/>
    <property type="evidence" value="ECO:0000318"/>
    <property type="project" value="GO_Central"/>
</dbReference>
<evidence type="ECO:0000313" key="13">
    <source>
        <dbReference type="Proteomes" id="UP000002279"/>
    </source>
</evidence>
<comment type="subcellular location">
    <subcellularLocation>
        <location evidence="1">Secreted</location>
    </subcellularLocation>
</comment>
<feature type="compositionally biased region" description="Pro residues" evidence="10">
    <location>
        <begin position="54"/>
        <end position="66"/>
    </location>
</feature>
<dbReference type="PANTHER" id="PTHR19441">
    <property type="entry name" value="WHEY ACDIC PROTEIN WAP"/>
    <property type="match status" value="1"/>
</dbReference>
<protein>
    <recommendedName>
        <fullName evidence="8">WAP four-disulfide core domain protein 2</fullName>
    </recommendedName>
</protein>
<dbReference type="GO" id="GO:0005615">
    <property type="term" value="C:extracellular space"/>
    <property type="evidence" value="ECO:0000318"/>
    <property type="project" value="GO_Central"/>
</dbReference>
<dbReference type="PROSITE" id="PS51390">
    <property type="entry name" value="WAP"/>
    <property type="match status" value="1"/>
</dbReference>
<dbReference type="SMART" id="SM00217">
    <property type="entry name" value="WAP"/>
    <property type="match status" value="1"/>
</dbReference>
<feature type="domain" description="WAP" evidence="11">
    <location>
        <begin position="212"/>
        <end position="257"/>
    </location>
</feature>
<evidence type="ECO:0000256" key="1">
    <source>
        <dbReference type="ARBA" id="ARBA00004613"/>
    </source>
</evidence>
<name>A0A6I8P6W5_ORNAN</name>
<evidence type="ECO:0000256" key="10">
    <source>
        <dbReference type="SAM" id="MobiDB-lite"/>
    </source>
</evidence>
<comment type="subunit">
    <text evidence="7">Homotrimer; disulfide-linked.</text>
</comment>
<dbReference type="SUPFAM" id="SSF57256">
    <property type="entry name" value="Elafin-like"/>
    <property type="match status" value="1"/>
</dbReference>
<dbReference type="InterPro" id="IPR036645">
    <property type="entry name" value="Elafin-like_sf"/>
</dbReference>
<dbReference type="AlphaFoldDB" id="A0A6I8P6W5"/>
<evidence type="ECO:0000256" key="6">
    <source>
        <dbReference type="ARBA" id="ARBA00023157"/>
    </source>
</evidence>
<dbReference type="Pfam" id="PF00095">
    <property type="entry name" value="WAP"/>
    <property type="match status" value="1"/>
</dbReference>
<evidence type="ECO:0000256" key="5">
    <source>
        <dbReference type="ARBA" id="ARBA00022737"/>
    </source>
</evidence>
<proteinExistence type="predicted"/>
<organism evidence="12 13">
    <name type="scientific">Ornithorhynchus anatinus</name>
    <name type="common">Duckbill platypus</name>
    <dbReference type="NCBI Taxonomy" id="9258"/>
    <lineage>
        <taxon>Eukaryota</taxon>
        <taxon>Metazoa</taxon>
        <taxon>Chordata</taxon>
        <taxon>Craniata</taxon>
        <taxon>Vertebrata</taxon>
        <taxon>Euteleostomi</taxon>
        <taxon>Mammalia</taxon>
        <taxon>Monotremata</taxon>
        <taxon>Ornithorhynchidae</taxon>
        <taxon>Ornithorhynchus</taxon>
    </lineage>
</organism>
<dbReference type="PANTHER" id="PTHR19441:SF34">
    <property type="entry name" value="WAP FOUR-DISULFIDE CORE DOMAIN PROTEIN 2"/>
    <property type="match status" value="1"/>
</dbReference>
<dbReference type="InParanoid" id="A0A6I8P6W5"/>
<keyword evidence="6" id="KW-1015">Disulfide bond</keyword>
<evidence type="ECO:0000256" key="9">
    <source>
        <dbReference type="ARBA" id="ARBA00043261"/>
    </source>
</evidence>
<evidence type="ECO:0000256" key="4">
    <source>
        <dbReference type="ARBA" id="ARBA00022729"/>
    </source>
</evidence>
<evidence type="ECO:0000259" key="11">
    <source>
        <dbReference type="PROSITE" id="PS51390"/>
    </source>
</evidence>
<dbReference type="Gene3D" id="4.10.75.10">
    <property type="entry name" value="Elafin-like"/>
    <property type="match status" value="1"/>
</dbReference>
<feature type="region of interest" description="Disordered" evidence="10">
    <location>
        <begin position="1"/>
        <end position="112"/>
    </location>
</feature>
<dbReference type="Proteomes" id="UP000002279">
    <property type="component" value="Unplaced"/>
</dbReference>
<sequence>AGRTPGRARLPPPPSSSSGAWGRRKLEPRAPPPASPWGPRRSRASSPRPRPRPRPGACPAPSPPPCLQWRPEPGRGRGRGRRGWVGNAPRPRRKRRFLVPSGANSDTRSRPIVKRNEVATGPAASVLCPTVPTPRPAVPPPPPLPPPQVSGLLSAPARLLLPPRFKSPPGPAAAPLPASRRGTMPRTLGPLAALLALLLLGFFPPPAFGQNATVKAGVCPERPAADNCTEDCLSDGDCPDTSKCCRAGCSSQCLIPNGGHERDWKSCRMGQKQQLGQKQHEEALARHLRAGKRSSEGDLPSPRWCLQAEAGLAT</sequence>
<evidence type="ECO:0000256" key="2">
    <source>
        <dbReference type="ARBA" id="ARBA00022525"/>
    </source>
</evidence>
<evidence type="ECO:0000256" key="3">
    <source>
        <dbReference type="ARBA" id="ARBA00022690"/>
    </source>
</evidence>
<reference evidence="12" key="1">
    <citation type="submission" date="2025-08" db="UniProtKB">
        <authorList>
            <consortium name="Ensembl"/>
        </authorList>
    </citation>
    <scope>IDENTIFICATION</scope>
    <source>
        <strain evidence="12">Glennie</strain>
    </source>
</reference>
<dbReference type="Bgee" id="ENSOANG00000012145">
    <property type="expression patterns" value="Expressed in adult mammalian kidney and 7 other cell types or tissues"/>
</dbReference>
<keyword evidence="13" id="KW-1185">Reference proteome</keyword>
<keyword evidence="9" id="KW-0062">Aspartic protease inhibitor</keyword>
<accession>A0A6I8P6W5</accession>
<dbReference type="CDD" id="cd00199">
    <property type="entry name" value="WAP"/>
    <property type="match status" value="1"/>
</dbReference>
<keyword evidence="2" id="KW-0964">Secreted</keyword>
<gene>
    <name evidence="12" type="primary">WFDC2</name>
</gene>
<keyword evidence="3" id="KW-0646">Protease inhibitor</keyword>
<dbReference type="Ensembl" id="ENSOANT00000071361.1">
    <property type="protein sequence ID" value="ENSOANP00000049623.1"/>
    <property type="gene ID" value="ENSOANG00000012145.4"/>
</dbReference>
<evidence type="ECO:0000256" key="8">
    <source>
        <dbReference type="ARBA" id="ARBA00040032"/>
    </source>
</evidence>
<dbReference type="InterPro" id="IPR050514">
    <property type="entry name" value="WAP_four-disulfide_core"/>
</dbReference>
<dbReference type="PRINTS" id="PR00003">
    <property type="entry name" value="4DISULPHCORE"/>
</dbReference>
<dbReference type="GeneTree" id="ENSGT01140000286418"/>
<keyword evidence="4" id="KW-0732">Signal</keyword>
<dbReference type="GO" id="GO:0045087">
    <property type="term" value="P:innate immune response"/>
    <property type="evidence" value="ECO:0000318"/>
    <property type="project" value="GO_Central"/>
</dbReference>
<evidence type="ECO:0000313" key="12">
    <source>
        <dbReference type="Ensembl" id="ENSOANP00000049623.1"/>
    </source>
</evidence>
<dbReference type="GO" id="GO:0019828">
    <property type="term" value="F:aspartic-type endopeptidase inhibitor activity"/>
    <property type="evidence" value="ECO:0007669"/>
    <property type="project" value="UniProtKB-KW"/>
</dbReference>
<evidence type="ECO:0000256" key="7">
    <source>
        <dbReference type="ARBA" id="ARBA00038536"/>
    </source>
</evidence>
<dbReference type="InterPro" id="IPR008197">
    <property type="entry name" value="WAP_dom"/>
</dbReference>
<dbReference type="GO" id="GO:0004867">
    <property type="term" value="F:serine-type endopeptidase inhibitor activity"/>
    <property type="evidence" value="ECO:0000318"/>
    <property type="project" value="GO_Central"/>
</dbReference>